<dbReference type="GO" id="GO:0005737">
    <property type="term" value="C:cytoplasm"/>
    <property type="evidence" value="ECO:0007669"/>
    <property type="project" value="UniProtKB-ARBA"/>
</dbReference>
<evidence type="ECO:0000313" key="5">
    <source>
        <dbReference type="Ensembl" id="ENSAMXP00005017368.1"/>
    </source>
</evidence>
<dbReference type="FunFam" id="2.60.120.920:FF:000037">
    <property type="entry name" value="Si:dkey-191j3.2"/>
    <property type="match status" value="1"/>
</dbReference>
<reference evidence="5" key="1">
    <citation type="submission" date="2025-08" db="UniProtKB">
        <authorList>
            <consortium name="Ensembl"/>
        </authorList>
    </citation>
    <scope>IDENTIFICATION</scope>
</reference>
<evidence type="ECO:0000313" key="6">
    <source>
        <dbReference type="Proteomes" id="UP000694621"/>
    </source>
</evidence>
<dbReference type="CDD" id="cd16040">
    <property type="entry name" value="SPRY_PRY_SNTX"/>
    <property type="match status" value="1"/>
</dbReference>
<dbReference type="SMART" id="SM00449">
    <property type="entry name" value="SPRY"/>
    <property type="match status" value="1"/>
</dbReference>
<dbReference type="SMART" id="SM00589">
    <property type="entry name" value="PRY"/>
    <property type="match status" value="1"/>
</dbReference>
<dbReference type="Proteomes" id="UP000694621">
    <property type="component" value="Unplaced"/>
</dbReference>
<dbReference type="InterPro" id="IPR051051">
    <property type="entry name" value="E3_ubiq-ligase_TRIM/RNF"/>
</dbReference>
<dbReference type="GO" id="GO:0008270">
    <property type="term" value="F:zinc ion binding"/>
    <property type="evidence" value="ECO:0007669"/>
    <property type="project" value="UniProtKB-KW"/>
</dbReference>
<accession>A0A8B9HS42</accession>
<evidence type="ECO:0000256" key="2">
    <source>
        <dbReference type="ARBA" id="ARBA00022771"/>
    </source>
</evidence>
<dbReference type="InterPro" id="IPR001870">
    <property type="entry name" value="B30.2/SPRY"/>
</dbReference>
<dbReference type="PROSITE" id="PS50188">
    <property type="entry name" value="B302_SPRY"/>
    <property type="match status" value="1"/>
</dbReference>
<dbReference type="OrthoDB" id="9903688at2759"/>
<sequence>DGSQYKPIGNGNGIDACDLTLDPNTAHTLLSLSDGNRKVRCVKGRQLYPDHPDRFDCCKQVLSAESLTGRHYWEVEWGGISGTVAISYGRIQRKGDSEDCWFGYNNHSWTLNCCDKIFSVWHNNKKTAIPVHPSDFHRVGVYLDWTAGTLSFYLISPDTHTLTHLHTFKTCFTEPLYAGFWIDKDSFVSLCV</sequence>
<organism evidence="5 6">
    <name type="scientific">Astyanax mexicanus</name>
    <name type="common">Blind cave fish</name>
    <name type="synonym">Astyanax fasciatus mexicanus</name>
    <dbReference type="NCBI Taxonomy" id="7994"/>
    <lineage>
        <taxon>Eukaryota</taxon>
        <taxon>Metazoa</taxon>
        <taxon>Chordata</taxon>
        <taxon>Craniata</taxon>
        <taxon>Vertebrata</taxon>
        <taxon>Euteleostomi</taxon>
        <taxon>Actinopterygii</taxon>
        <taxon>Neopterygii</taxon>
        <taxon>Teleostei</taxon>
        <taxon>Ostariophysi</taxon>
        <taxon>Characiformes</taxon>
        <taxon>Characoidei</taxon>
        <taxon>Acestrorhamphidae</taxon>
        <taxon>Acestrorhamphinae</taxon>
        <taxon>Astyanax</taxon>
    </lineage>
</organism>
<evidence type="ECO:0000259" key="4">
    <source>
        <dbReference type="PROSITE" id="PS50188"/>
    </source>
</evidence>
<keyword evidence="2" id="KW-0863">Zinc-finger</keyword>
<dbReference type="Gene3D" id="2.60.120.920">
    <property type="match status" value="1"/>
</dbReference>
<dbReference type="InterPro" id="IPR006574">
    <property type="entry name" value="PRY"/>
</dbReference>
<name>A0A8B9HS42_ASTMX</name>
<proteinExistence type="predicted"/>
<evidence type="ECO:0000256" key="3">
    <source>
        <dbReference type="ARBA" id="ARBA00022833"/>
    </source>
</evidence>
<dbReference type="Pfam" id="PF13765">
    <property type="entry name" value="PRY"/>
    <property type="match status" value="1"/>
</dbReference>
<protein>
    <recommendedName>
        <fullName evidence="4">B30.2/SPRY domain-containing protein</fullName>
    </recommendedName>
</protein>
<dbReference type="InterPro" id="IPR013320">
    <property type="entry name" value="ConA-like_dom_sf"/>
</dbReference>
<evidence type="ECO:0000256" key="1">
    <source>
        <dbReference type="ARBA" id="ARBA00022723"/>
    </source>
</evidence>
<dbReference type="PANTHER" id="PTHR25465">
    <property type="entry name" value="B-BOX DOMAIN CONTAINING"/>
    <property type="match status" value="1"/>
</dbReference>
<dbReference type="Pfam" id="PF00622">
    <property type="entry name" value="SPRY"/>
    <property type="match status" value="1"/>
</dbReference>
<dbReference type="PANTHER" id="PTHR25465:SF73">
    <property type="entry name" value="E3 UBIQUITIN_ISG15 LIGASE TRIM25 ISOFORM X1"/>
    <property type="match status" value="1"/>
</dbReference>
<keyword evidence="1" id="KW-0479">Metal-binding</keyword>
<dbReference type="InterPro" id="IPR003877">
    <property type="entry name" value="SPRY_dom"/>
</dbReference>
<dbReference type="SUPFAM" id="SSF49899">
    <property type="entry name" value="Concanavalin A-like lectins/glucanases"/>
    <property type="match status" value="1"/>
</dbReference>
<dbReference type="InterPro" id="IPR043136">
    <property type="entry name" value="B30.2/SPRY_sf"/>
</dbReference>
<feature type="domain" description="B30.2/SPRY" evidence="4">
    <location>
        <begin position="1"/>
        <end position="192"/>
    </location>
</feature>
<dbReference type="InterPro" id="IPR003879">
    <property type="entry name" value="Butyrophylin_SPRY"/>
</dbReference>
<dbReference type="AlphaFoldDB" id="A0A8B9HS42"/>
<dbReference type="Ensembl" id="ENSAMXT00005019190.1">
    <property type="protein sequence ID" value="ENSAMXP00005017368.1"/>
    <property type="gene ID" value="ENSAMXG00005009061.1"/>
</dbReference>
<dbReference type="PRINTS" id="PR01407">
    <property type="entry name" value="BUTYPHLNCDUF"/>
</dbReference>
<keyword evidence="3" id="KW-0862">Zinc</keyword>